<dbReference type="Proteomes" id="UP000325081">
    <property type="component" value="Unassembled WGS sequence"/>
</dbReference>
<sequence>MAGFAIAKDMISQMESVDFTSYLFKAFLACWFFQLIIGIWARDADNTIQFDGSDLPKFSEFGNETQVANLTSDYLQYALMISRSMILLYSRPCSIAVVWIKTLAQAKLSVETGEKSTEADMLATEALKSAEGAAEDVKVLAASVTKKQATLIEEIEKAASVASKAVEKAKASVETAEISNKATQNSNTSSKTAAETGKNLPEGMRKRNPRPCSRKFPANQVNLRCGGGGFLFRIPSGRFLPVSAAALAFSTSLLTADAAFSISSIKVACFSAEAAKTLTFSVAPSTDFRASAASISASVDFSPVSTESLACSRSDGYCSSVIRLNGLLPSRRRRPRSQLSPRLLRVVDLRAVIAASIVSPPVALNAHAATLRAFLTGWSTWASTF</sequence>
<keyword evidence="2" id="KW-0472">Membrane</keyword>
<dbReference type="EMBL" id="BKCP01009404">
    <property type="protein sequence ID" value="GER50808.1"/>
    <property type="molecule type" value="Genomic_DNA"/>
</dbReference>
<evidence type="ECO:0000313" key="4">
    <source>
        <dbReference type="Proteomes" id="UP000325081"/>
    </source>
</evidence>
<comment type="caution">
    <text evidence="3">The sequence shown here is derived from an EMBL/GenBank/DDBJ whole genome shotgun (WGS) entry which is preliminary data.</text>
</comment>
<dbReference type="AlphaFoldDB" id="A0A5A7R0C8"/>
<keyword evidence="2" id="KW-1133">Transmembrane helix</keyword>
<evidence type="ECO:0000256" key="2">
    <source>
        <dbReference type="SAM" id="Phobius"/>
    </source>
</evidence>
<gene>
    <name evidence="3" type="ORF">STAS_28143</name>
</gene>
<feature type="transmembrane region" description="Helical" evidence="2">
    <location>
        <begin position="21"/>
        <end position="41"/>
    </location>
</feature>
<proteinExistence type="predicted"/>
<feature type="compositionally biased region" description="Polar residues" evidence="1">
    <location>
        <begin position="178"/>
        <end position="193"/>
    </location>
</feature>
<evidence type="ECO:0000313" key="3">
    <source>
        <dbReference type="EMBL" id="GER50808.1"/>
    </source>
</evidence>
<name>A0A5A7R0C8_STRAF</name>
<protein>
    <submittedName>
        <fullName evidence="3">Laminin subunit beta-1</fullName>
    </submittedName>
</protein>
<accession>A0A5A7R0C8</accession>
<keyword evidence="4" id="KW-1185">Reference proteome</keyword>
<reference evidence="4" key="1">
    <citation type="journal article" date="2019" name="Curr. Biol.">
        <title>Genome Sequence of Striga asiatica Provides Insight into the Evolution of Plant Parasitism.</title>
        <authorList>
            <person name="Yoshida S."/>
            <person name="Kim S."/>
            <person name="Wafula E.K."/>
            <person name="Tanskanen J."/>
            <person name="Kim Y.M."/>
            <person name="Honaas L."/>
            <person name="Yang Z."/>
            <person name="Spallek T."/>
            <person name="Conn C.E."/>
            <person name="Ichihashi Y."/>
            <person name="Cheong K."/>
            <person name="Cui S."/>
            <person name="Der J.P."/>
            <person name="Gundlach H."/>
            <person name="Jiao Y."/>
            <person name="Hori C."/>
            <person name="Ishida J.K."/>
            <person name="Kasahara H."/>
            <person name="Kiba T."/>
            <person name="Kim M.S."/>
            <person name="Koo N."/>
            <person name="Laohavisit A."/>
            <person name="Lee Y.H."/>
            <person name="Lumba S."/>
            <person name="McCourt P."/>
            <person name="Mortimer J.C."/>
            <person name="Mutuku J.M."/>
            <person name="Nomura T."/>
            <person name="Sasaki-Sekimoto Y."/>
            <person name="Seto Y."/>
            <person name="Wang Y."/>
            <person name="Wakatake T."/>
            <person name="Sakakibara H."/>
            <person name="Demura T."/>
            <person name="Yamaguchi S."/>
            <person name="Yoneyama K."/>
            <person name="Manabe R.I."/>
            <person name="Nelson D.C."/>
            <person name="Schulman A.H."/>
            <person name="Timko M.P."/>
            <person name="dePamphilis C.W."/>
            <person name="Choi D."/>
            <person name="Shirasu K."/>
        </authorList>
    </citation>
    <scope>NUCLEOTIDE SEQUENCE [LARGE SCALE GENOMIC DNA]</scope>
    <source>
        <strain evidence="4">cv. UVA1</strain>
    </source>
</reference>
<keyword evidence="2" id="KW-0812">Transmembrane</keyword>
<feature type="region of interest" description="Disordered" evidence="1">
    <location>
        <begin position="176"/>
        <end position="213"/>
    </location>
</feature>
<organism evidence="3 4">
    <name type="scientific">Striga asiatica</name>
    <name type="common">Asiatic witchweed</name>
    <name type="synonym">Buchnera asiatica</name>
    <dbReference type="NCBI Taxonomy" id="4170"/>
    <lineage>
        <taxon>Eukaryota</taxon>
        <taxon>Viridiplantae</taxon>
        <taxon>Streptophyta</taxon>
        <taxon>Embryophyta</taxon>
        <taxon>Tracheophyta</taxon>
        <taxon>Spermatophyta</taxon>
        <taxon>Magnoliopsida</taxon>
        <taxon>eudicotyledons</taxon>
        <taxon>Gunneridae</taxon>
        <taxon>Pentapetalae</taxon>
        <taxon>asterids</taxon>
        <taxon>lamiids</taxon>
        <taxon>Lamiales</taxon>
        <taxon>Orobanchaceae</taxon>
        <taxon>Buchnereae</taxon>
        <taxon>Striga</taxon>
    </lineage>
</organism>
<evidence type="ECO:0000256" key="1">
    <source>
        <dbReference type="SAM" id="MobiDB-lite"/>
    </source>
</evidence>